<dbReference type="Gene3D" id="3.100.10.10">
    <property type="match status" value="1"/>
</dbReference>
<keyword evidence="4" id="KW-0699">rRNA-binding</keyword>
<proteinExistence type="inferred from homology"/>
<reference evidence="8 9" key="1">
    <citation type="journal article" date="2016" name="BMC Genomics">
        <title>Combined genomic and structural analyses of a cultured magnetotactic bacterium reveals its niche adaptation to a dynamic environment.</title>
        <authorList>
            <person name="Araujo A.C."/>
            <person name="Morillo V."/>
            <person name="Cypriano J."/>
            <person name="Teixeira L.C."/>
            <person name="Leao P."/>
            <person name="Lyra S."/>
            <person name="Almeida L.G."/>
            <person name="Bazylinski D.A."/>
            <person name="Vasconcellos A.T."/>
            <person name="Abreu F."/>
            <person name="Lins U."/>
        </authorList>
    </citation>
    <scope>NUCLEOTIDE SEQUENCE [LARGE SCALE GENOMIC DNA]</scope>
    <source>
        <strain evidence="8 9">IT-1</strain>
    </source>
</reference>
<dbReference type="STRING" id="1434232.MAIT1_02611"/>
<comment type="function">
    <text evidence="4">Binds to the 23S rRNA.</text>
</comment>
<organism evidence="8 9">
    <name type="scientific">Magnetofaba australis IT-1</name>
    <dbReference type="NCBI Taxonomy" id="1434232"/>
    <lineage>
        <taxon>Bacteria</taxon>
        <taxon>Pseudomonadati</taxon>
        <taxon>Pseudomonadota</taxon>
        <taxon>Magnetococcia</taxon>
        <taxon>Magnetococcales</taxon>
        <taxon>Magnetococcaceae</taxon>
        <taxon>Magnetofaba</taxon>
    </lineage>
</organism>
<keyword evidence="9" id="KW-1185">Reference proteome</keyword>
<feature type="region of interest" description="Disordered" evidence="6">
    <location>
        <begin position="1"/>
        <end position="59"/>
    </location>
</feature>
<gene>
    <name evidence="4" type="primary">rplO</name>
    <name evidence="8" type="ORF">MAIT1_02611</name>
</gene>
<dbReference type="GO" id="GO:0003735">
    <property type="term" value="F:structural constituent of ribosome"/>
    <property type="evidence" value="ECO:0007669"/>
    <property type="project" value="InterPro"/>
</dbReference>
<dbReference type="Proteomes" id="UP000194003">
    <property type="component" value="Unassembled WGS sequence"/>
</dbReference>
<dbReference type="Pfam" id="PF00828">
    <property type="entry name" value="Ribosomal_L27A"/>
    <property type="match status" value="1"/>
</dbReference>
<dbReference type="InterPro" id="IPR030878">
    <property type="entry name" value="Ribosomal_uL15"/>
</dbReference>
<dbReference type="PANTHER" id="PTHR12934">
    <property type="entry name" value="50S RIBOSOMAL PROTEIN L15"/>
    <property type="match status" value="1"/>
</dbReference>
<comment type="caution">
    <text evidence="8">The sequence shown here is derived from an EMBL/GenBank/DDBJ whole genome shotgun (WGS) entry which is preliminary data.</text>
</comment>
<dbReference type="GO" id="GO:0019843">
    <property type="term" value="F:rRNA binding"/>
    <property type="evidence" value="ECO:0007669"/>
    <property type="project" value="UniProtKB-UniRule"/>
</dbReference>
<dbReference type="NCBIfam" id="TIGR01071">
    <property type="entry name" value="rplO_bact"/>
    <property type="match status" value="1"/>
</dbReference>
<dbReference type="RefSeq" id="WP_085445322.1">
    <property type="nucleotide sequence ID" value="NZ_LVJN01000020.1"/>
</dbReference>
<protein>
    <recommendedName>
        <fullName evidence="4">Large ribosomal subunit protein uL15</fullName>
    </recommendedName>
</protein>
<comment type="similarity">
    <text evidence="1 4 5">Belongs to the universal ribosomal protein uL15 family.</text>
</comment>
<accession>A0A1Y2K481</accession>
<dbReference type="GO" id="GO:0006412">
    <property type="term" value="P:translation"/>
    <property type="evidence" value="ECO:0007669"/>
    <property type="project" value="UniProtKB-UniRule"/>
</dbReference>
<keyword evidence="3 4" id="KW-0687">Ribonucleoprotein</keyword>
<evidence type="ECO:0000256" key="3">
    <source>
        <dbReference type="ARBA" id="ARBA00023274"/>
    </source>
</evidence>
<dbReference type="InterPro" id="IPR005749">
    <property type="entry name" value="Ribosomal_uL15_bac-type"/>
</dbReference>
<dbReference type="SUPFAM" id="SSF52080">
    <property type="entry name" value="Ribosomal proteins L15p and L18e"/>
    <property type="match status" value="1"/>
</dbReference>
<dbReference type="InterPro" id="IPR001196">
    <property type="entry name" value="Ribosomal_uL15_CS"/>
</dbReference>
<keyword evidence="4" id="KW-0694">RNA-binding</keyword>
<dbReference type="EMBL" id="LVJN01000020">
    <property type="protein sequence ID" value="OSM02467.1"/>
    <property type="molecule type" value="Genomic_DNA"/>
</dbReference>
<evidence type="ECO:0000313" key="9">
    <source>
        <dbReference type="Proteomes" id="UP000194003"/>
    </source>
</evidence>
<dbReference type="PROSITE" id="PS00475">
    <property type="entry name" value="RIBOSOMAL_L15"/>
    <property type="match status" value="1"/>
</dbReference>
<dbReference type="InterPro" id="IPR036227">
    <property type="entry name" value="Ribosomal_uL15/eL18_sf"/>
</dbReference>
<dbReference type="InterPro" id="IPR021131">
    <property type="entry name" value="Ribosomal_uL15/eL18"/>
</dbReference>
<dbReference type="GO" id="GO:0022625">
    <property type="term" value="C:cytosolic large ribosomal subunit"/>
    <property type="evidence" value="ECO:0007669"/>
    <property type="project" value="TreeGrafter"/>
</dbReference>
<feature type="compositionally biased region" description="Gly residues" evidence="6">
    <location>
        <begin position="23"/>
        <end position="35"/>
    </location>
</feature>
<evidence type="ECO:0000256" key="2">
    <source>
        <dbReference type="ARBA" id="ARBA00022980"/>
    </source>
</evidence>
<evidence type="ECO:0000256" key="1">
    <source>
        <dbReference type="ARBA" id="ARBA00007320"/>
    </source>
</evidence>
<dbReference type="OrthoDB" id="9810293at2"/>
<evidence type="ECO:0000256" key="6">
    <source>
        <dbReference type="SAM" id="MobiDB-lite"/>
    </source>
</evidence>
<evidence type="ECO:0000313" key="8">
    <source>
        <dbReference type="EMBL" id="OSM02467.1"/>
    </source>
</evidence>
<evidence type="ECO:0000256" key="5">
    <source>
        <dbReference type="RuleBase" id="RU003888"/>
    </source>
</evidence>
<keyword evidence="2 4" id="KW-0689">Ribosomal protein</keyword>
<dbReference type="HAMAP" id="MF_01341">
    <property type="entry name" value="Ribosomal_uL15"/>
    <property type="match status" value="1"/>
</dbReference>
<comment type="subunit">
    <text evidence="4">Part of the 50S ribosomal subunit.</text>
</comment>
<evidence type="ECO:0000259" key="7">
    <source>
        <dbReference type="Pfam" id="PF00828"/>
    </source>
</evidence>
<name>A0A1Y2K481_9PROT</name>
<evidence type="ECO:0000256" key="4">
    <source>
        <dbReference type="HAMAP-Rule" id="MF_01341"/>
    </source>
</evidence>
<feature type="domain" description="Large ribosomal subunit protein uL15/eL18" evidence="7">
    <location>
        <begin position="76"/>
        <end position="146"/>
    </location>
</feature>
<sequence>MKLNEIPGVPGNSQKRNRVGRGAATGNGKTSGRGMKGQKARSGGYHKVGFEGGQMPMQRRLPKRGFKNFSQKRFDVVNVGQLESRFEAGEEVTIDSLRAKGLAPKQIADGIKLLSEGEISKALTVRVDKASAAAIAKIEAAGGKVEVTMPVAAAEVEA</sequence>
<dbReference type="PANTHER" id="PTHR12934:SF11">
    <property type="entry name" value="LARGE RIBOSOMAL SUBUNIT PROTEIN UL15M"/>
    <property type="match status" value="1"/>
</dbReference>
<dbReference type="AlphaFoldDB" id="A0A1Y2K481"/>